<dbReference type="Gene3D" id="3.40.630.30">
    <property type="match status" value="1"/>
</dbReference>
<dbReference type="Proteomes" id="UP000034097">
    <property type="component" value="Unassembled WGS sequence"/>
</dbReference>
<evidence type="ECO:0000313" key="3">
    <source>
        <dbReference type="Proteomes" id="UP000034097"/>
    </source>
</evidence>
<feature type="domain" description="N-acetyltransferase" evidence="1">
    <location>
        <begin position="22"/>
        <end position="159"/>
    </location>
</feature>
<dbReference type="AlphaFoldDB" id="A0A0G1GSQ7"/>
<dbReference type="GO" id="GO:0016747">
    <property type="term" value="F:acyltransferase activity, transferring groups other than amino-acyl groups"/>
    <property type="evidence" value="ECO:0007669"/>
    <property type="project" value="InterPro"/>
</dbReference>
<comment type="caution">
    <text evidence="2">The sequence shown here is derived from an EMBL/GenBank/DDBJ whole genome shotgun (WGS) entry which is preliminary data.</text>
</comment>
<dbReference type="InterPro" id="IPR016181">
    <property type="entry name" value="Acyl_CoA_acyltransferase"/>
</dbReference>
<organism evidence="2 3">
    <name type="scientific">Candidatus Collierbacteria bacterium GW2011_GWF1_44_12</name>
    <dbReference type="NCBI Taxonomy" id="1618402"/>
    <lineage>
        <taxon>Bacteria</taxon>
        <taxon>Candidatus Collieribacteriota</taxon>
    </lineage>
</organism>
<name>A0A0G1GSQ7_9BACT</name>
<proteinExistence type="predicted"/>
<reference evidence="2 3" key="1">
    <citation type="journal article" date="2015" name="Nature">
        <title>rRNA introns, odd ribosomes, and small enigmatic genomes across a large radiation of phyla.</title>
        <authorList>
            <person name="Brown C.T."/>
            <person name="Hug L.A."/>
            <person name="Thomas B.C."/>
            <person name="Sharon I."/>
            <person name="Castelle C.J."/>
            <person name="Singh A."/>
            <person name="Wilkins M.J."/>
            <person name="Williams K.H."/>
            <person name="Banfield J.F."/>
        </authorList>
    </citation>
    <scope>NUCLEOTIDE SEQUENCE [LARGE SCALE GENOMIC DNA]</scope>
</reference>
<dbReference type="Pfam" id="PF13302">
    <property type="entry name" value="Acetyltransf_3"/>
    <property type="match status" value="1"/>
</dbReference>
<dbReference type="InterPro" id="IPR000182">
    <property type="entry name" value="GNAT_dom"/>
</dbReference>
<dbReference type="EMBL" id="LCHQ01000036">
    <property type="protein sequence ID" value="KKT37298.1"/>
    <property type="molecule type" value="Genomic_DNA"/>
</dbReference>
<evidence type="ECO:0000259" key="1">
    <source>
        <dbReference type="Pfam" id="PF13302"/>
    </source>
</evidence>
<protein>
    <recommendedName>
        <fullName evidence="1">N-acetyltransferase domain-containing protein</fullName>
    </recommendedName>
</protein>
<evidence type="ECO:0000313" key="2">
    <source>
        <dbReference type="EMBL" id="KKT37298.1"/>
    </source>
</evidence>
<accession>A0A0G1GSQ7</accession>
<dbReference type="SUPFAM" id="SSF55729">
    <property type="entry name" value="Acyl-CoA N-acyltransferases (Nat)"/>
    <property type="match status" value="1"/>
</dbReference>
<dbReference type="Gene3D" id="3.90.70.10">
    <property type="entry name" value="Cysteine proteinases"/>
    <property type="match status" value="1"/>
</dbReference>
<sequence length="394" mass="45623">MRRYFYINDRKFVVRFFDENSAQDLSDLSDIIRSPGAQRWMDEVDDDSVNGLRSWMMEKGQGNRFLFAIADIETREGEGRVHGFVYIYPRQADKALEISYARRPDGVSGLTADGIHLALEIVQAYIALNRPWMSERLKFMAEIERGNLLSIRVIEKAGFIKVTDFDRSNNALWVLTIKDRKLEYRPRKVGRVRQVTGAYCGPAVVQILAAHFGVALDQEAIVDAAGVRDKIELRGISVEQMAKAVGVLMPDYTLWIKMESSLDDIEKMVRVYNYPVAVNWQGIFEKNEYANRLTPAQMEAYEDEEECKGEEGHYSVVVDIDKTMNYVRIMDPYGHYSEEDRFIALSEFEQRWWDDRMDYPEDGTKQYFYAKQLMFALVPRGISLPENIGMKEII</sequence>
<gene>
    <name evidence="2" type="ORF">UW26_C0036G0004</name>
</gene>